<accession>A0A7Z7B836</accession>
<proteinExistence type="predicted"/>
<comment type="caution">
    <text evidence="2">The sequence shown here is derived from an EMBL/GenBank/DDBJ whole genome shotgun (WGS) entry which is preliminary data.</text>
</comment>
<dbReference type="Proteomes" id="UP000198900">
    <property type="component" value="Unassembled WGS sequence"/>
</dbReference>
<keyword evidence="2" id="KW-0489">Methyltransferase</keyword>
<dbReference type="GO" id="GO:0008168">
    <property type="term" value="F:methyltransferase activity"/>
    <property type="evidence" value="ECO:0007669"/>
    <property type="project" value="UniProtKB-KW"/>
</dbReference>
<dbReference type="InterPro" id="IPR029063">
    <property type="entry name" value="SAM-dependent_MTases_sf"/>
</dbReference>
<reference evidence="2" key="1">
    <citation type="submission" date="2016-10" db="EMBL/GenBank/DDBJ databases">
        <authorList>
            <person name="Varghese N."/>
            <person name="Submissions S."/>
        </authorList>
    </citation>
    <scope>NUCLEOTIDE SEQUENCE [LARGE SCALE GENOMIC DNA]</scope>
    <source>
        <strain evidence="2">YR281</strain>
    </source>
</reference>
<dbReference type="RefSeq" id="WP_167306512.1">
    <property type="nucleotide sequence ID" value="NZ_FNDI01000011.1"/>
</dbReference>
<gene>
    <name evidence="2" type="ORF">SAMN04487926_111243</name>
</gene>
<dbReference type="InterPro" id="IPR041698">
    <property type="entry name" value="Methyltransf_25"/>
</dbReference>
<dbReference type="Pfam" id="PF13649">
    <property type="entry name" value="Methyltransf_25"/>
    <property type="match status" value="1"/>
</dbReference>
<protein>
    <submittedName>
        <fullName evidence="2">Methyltransferase domain-containing protein</fullName>
    </submittedName>
</protein>
<evidence type="ECO:0000259" key="1">
    <source>
        <dbReference type="Pfam" id="PF13649"/>
    </source>
</evidence>
<evidence type="ECO:0000313" key="2">
    <source>
        <dbReference type="EMBL" id="SDI07246.1"/>
    </source>
</evidence>
<dbReference type="AlphaFoldDB" id="A0A7Z7B836"/>
<dbReference type="SUPFAM" id="SSF53335">
    <property type="entry name" value="S-adenosyl-L-methionine-dependent methyltransferases"/>
    <property type="match status" value="1"/>
</dbReference>
<dbReference type="EMBL" id="FNDI01000011">
    <property type="protein sequence ID" value="SDI07246.1"/>
    <property type="molecule type" value="Genomic_DNA"/>
</dbReference>
<name>A0A7Z7B836_9BURK</name>
<sequence length="283" mass="32558">MDRACFYEKLAAVSHNPHEVFSELRRLPIDAVADILNHIPPEYESLRRILPAMASDDVQISWTGSSGYPLLMQSCAFVRALEGGYRRFTERGLDGLRILDYGCGWGRLIRLMYKFTDPSNIYGCDPWDRSIELCRECNLPGTFAISDYLPTKLPFADIKFNLIYSFSVFTHLSERASQAALRACRQAIRDDGLLAITVRPFSYWDYHDEAQNKVDREAMKSEHRLHGFAFTPHNRAPIDGDITYGDASISLPYMQENWPEWEVLGTDVFLQDPFQTLVFLRPR</sequence>
<evidence type="ECO:0000313" key="3">
    <source>
        <dbReference type="Proteomes" id="UP000198900"/>
    </source>
</evidence>
<organism evidence="2 3">
    <name type="scientific">Paraburkholderia steynii</name>
    <dbReference type="NCBI Taxonomy" id="1245441"/>
    <lineage>
        <taxon>Bacteria</taxon>
        <taxon>Pseudomonadati</taxon>
        <taxon>Pseudomonadota</taxon>
        <taxon>Betaproteobacteria</taxon>
        <taxon>Burkholderiales</taxon>
        <taxon>Burkholderiaceae</taxon>
        <taxon>Paraburkholderia</taxon>
    </lineage>
</organism>
<feature type="domain" description="Methyltransferase" evidence="1">
    <location>
        <begin position="98"/>
        <end position="192"/>
    </location>
</feature>
<keyword evidence="2" id="KW-0808">Transferase</keyword>
<keyword evidence="3" id="KW-1185">Reference proteome</keyword>
<dbReference type="Gene3D" id="3.40.50.150">
    <property type="entry name" value="Vaccinia Virus protein VP39"/>
    <property type="match status" value="1"/>
</dbReference>
<dbReference type="GO" id="GO:0032259">
    <property type="term" value="P:methylation"/>
    <property type="evidence" value="ECO:0007669"/>
    <property type="project" value="UniProtKB-KW"/>
</dbReference>
<dbReference type="CDD" id="cd02440">
    <property type="entry name" value="AdoMet_MTases"/>
    <property type="match status" value="1"/>
</dbReference>